<comment type="catalytic activity">
    <reaction evidence="1">
        <text>6-phospho-D-glucono-1,5-lactone + H2O = 6-phospho-D-gluconate + H(+)</text>
        <dbReference type="Rhea" id="RHEA:12556"/>
        <dbReference type="ChEBI" id="CHEBI:15377"/>
        <dbReference type="ChEBI" id="CHEBI:15378"/>
        <dbReference type="ChEBI" id="CHEBI:57955"/>
        <dbReference type="ChEBI" id="CHEBI:58759"/>
        <dbReference type="EC" id="3.1.1.31"/>
    </reaction>
</comment>
<evidence type="ECO:0000259" key="7">
    <source>
        <dbReference type="Pfam" id="PF01182"/>
    </source>
</evidence>
<evidence type="ECO:0000256" key="2">
    <source>
        <dbReference type="ARBA" id="ARBA00002681"/>
    </source>
</evidence>
<evidence type="ECO:0000313" key="8">
    <source>
        <dbReference type="EMBL" id="ABD26334.1"/>
    </source>
</evidence>
<comment type="similarity">
    <text evidence="4">Belongs to the glucosamine/galactosamine-6-phosphate isomerase family. 6-phosphogluconolactonase subfamily.</text>
</comment>
<dbReference type="eggNOG" id="COG0363">
    <property type="taxonomic scope" value="Bacteria"/>
</dbReference>
<dbReference type="InterPro" id="IPR006148">
    <property type="entry name" value="Glc/Gal-6P_isomerase"/>
</dbReference>
<keyword evidence="9" id="KW-1185">Reference proteome</keyword>
<dbReference type="UniPathway" id="UPA00115">
    <property type="reaction ID" value="UER00409"/>
</dbReference>
<comment type="function">
    <text evidence="2">Hydrolysis of 6-phosphogluconolactone to 6-phosphogluconate.</text>
</comment>
<protein>
    <recommendedName>
        <fullName evidence="6">6-phosphogluconolactonase</fullName>
        <ecNumber evidence="5">3.1.1.31</ecNumber>
    </recommendedName>
</protein>
<keyword evidence="8" id="KW-0378">Hydrolase</keyword>
<dbReference type="CDD" id="cd01400">
    <property type="entry name" value="6PGL"/>
    <property type="match status" value="1"/>
</dbReference>
<proteinExistence type="inferred from homology"/>
<evidence type="ECO:0000256" key="6">
    <source>
        <dbReference type="ARBA" id="ARBA00020337"/>
    </source>
</evidence>
<dbReference type="PANTHER" id="PTHR11054:SF0">
    <property type="entry name" value="6-PHOSPHOGLUCONOLACTONASE"/>
    <property type="match status" value="1"/>
</dbReference>
<accession>Q2G739</accession>
<evidence type="ECO:0000256" key="4">
    <source>
        <dbReference type="ARBA" id="ARBA00010662"/>
    </source>
</evidence>
<feature type="domain" description="Glucosamine/galactosamine-6-phosphate isomerase" evidence="7">
    <location>
        <begin position="17"/>
        <end position="88"/>
    </location>
</feature>
<evidence type="ECO:0000256" key="5">
    <source>
        <dbReference type="ARBA" id="ARBA00013198"/>
    </source>
</evidence>
<evidence type="ECO:0000256" key="3">
    <source>
        <dbReference type="ARBA" id="ARBA00004961"/>
    </source>
</evidence>
<evidence type="ECO:0000313" key="9">
    <source>
        <dbReference type="Proteomes" id="UP000009134"/>
    </source>
</evidence>
<dbReference type="AlphaFoldDB" id="Q2G739"/>
<dbReference type="GO" id="GO:0005975">
    <property type="term" value="P:carbohydrate metabolic process"/>
    <property type="evidence" value="ECO:0007669"/>
    <property type="project" value="InterPro"/>
</dbReference>
<evidence type="ECO:0000256" key="1">
    <source>
        <dbReference type="ARBA" id="ARBA00000832"/>
    </source>
</evidence>
<dbReference type="HOGENOM" id="CLU_053947_2_1_5"/>
<dbReference type="Gene3D" id="3.40.50.1360">
    <property type="match status" value="2"/>
</dbReference>
<dbReference type="InterPro" id="IPR005900">
    <property type="entry name" value="6-phosphogluconolactonase_DevB"/>
</dbReference>
<comment type="pathway">
    <text evidence="3">Carbohydrate degradation; pentose phosphate pathway; D-ribulose 5-phosphate from D-glucose 6-phosphate (oxidative stage): step 2/3.</text>
</comment>
<organism evidence="8 9">
    <name type="scientific">Novosphingobium aromaticivorans (strain ATCC 700278 / DSM 12444 / CCUG 56034 / CIP 105152 / NBRC 16084 / F199)</name>
    <dbReference type="NCBI Taxonomy" id="279238"/>
    <lineage>
        <taxon>Bacteria</taxon>
        <taxon>Pseudomonadati</taxon>
        <taxon>Pseudomonadota</taxon>
        <taxon>Alphaproteobacteria</taxon>
        <taxon>Sphingomonadales</taxon>
        <taxon>Sphingomonadaceae</taxon>
        <taxon>Novosphingobium</taxon>
    </lineage>
</organism>
<dbReference type="Proteomes" id="UP000009134">
    <property type="component" value="Chromosome"/>
</dbReference>
<dbReference type="Pfam" id="PF01182">
    <property type="entry name" value="Glucosamine_iso"/>
    <property type="match status" value="2"/>
</dbReference>
<gene>
    <name evidence="8" type="ordered locus">Saro_1894</name>
</gene>
<dbReference type="PANTHER" id="PTHR11054">
    <property type="entry name" value="6-PHOSPHOGLUCONOLACTONASE"/>
    <property type="match status" value="1"/>
</dbReference>
<dbReference type="RefSeq" id="WP_011445544.1">
    <property type="nucleotide sequence ID" value="NC_007794.1"/>
</dbReference>
<dbReference type="EC" id="3.1.1.31" evidence="5"/>
<sequence length="208" mass="22305">MTEPQPATVSWAQPGNATAVADHIARVVNAPGRKRIAFTGGSTPIKVLSLLKDRPLDWSSVTIALTDDRCVPDDHPASNFGKIHAALGASGARFERLEEGAQVEPFDLVWLGMGEDGHVASLFPHMQAVVRPGPTVIATTPIPLPPEAPFDRLTLNRKALKASREIILVVTGASKKALLERVIAGDDGYPVADFLRGYGPPVTIYWSE</sequence>
<dbReference type="SUPFAM" id="SSF100950">
    <property type="entry name" value="NagB/RpiA/CoA transferase-like"/>
    <property type="match status" value="1"/>
</dbReference>
<dbReference type="InterPro" id="IPR037171">
    <property type="entry name" value="NagB/RpiA_transferase-like"/>
</dbReference>
<dbReference type="GO" id="GO:0006098">
    <property type="term" value="P:pentose-phosphate shunt"/>
    <property type="evidence" value="ECO:0007669"/>
    <property type="project" value="UniProtKB-UniPathway"/>
</dbReference>
<dbReference type="GO" id="GO:0017057">
    <property type="term" value="F:6-phosphogluconolactonase activity"/>
    <property type="evidence" value="ECO:0007669"/>
    <property type="project" value="UniProtKB-EC"/>
</dbReference>
<name>Q2G739_NOVAD</name>
<feature type="domain" description="Glucosamine/galactosamine-6-phosphate isomerase" evidence="7">
    <location>
        <begin position="101"/>
        <end position="192"/>
    </location>
</feature>
<dbReference type="KEGG" id="nar:Saro_1894"/>
<dbReference type="EMBL" id="CP000248">
    <property type="protein sequence ID" value="ABD26334.1"/>
    <property type="molecule type" value="Genomic_DNA"/>
</dbReference>
<reference evidence="9" key="1">
    <citation type="submission" date="2006-01" db="EMBL/GenBank/DDBJ databases">
        <title>Complete sequence of Novosphingobium aromaticivorans DSM 12444.</title>
        <authorList>
            <consortium name="US DOE Joint Genome Institute"/>
            <person name="Copeland A."/>
            <person name="Lucas S."/>
            <person name="Lapidus A."/>
            <person name="Barry K."/>
            <person name="Detter J.C."/>
            <person name="Glavina T."/>
            <person name="Hammon N."/>
            <person name="Israni S."/>
            <person name="Pitluck S."/>
            <person name="Chain P."/>
            <person name="Malfatti S."/>
            <person name="Shin M."/>
            <person name="Vergez L."/>
            <person name="Schmutz J."/>
            <person name="Larimer F."/>
            <person name="Land M."/>
            <person name="Kyrpides N."/>
            <person name="Ivanova N."/>
            <person name="Fredrickson J."/>
            <person name="Balkwill D."/>
            <person name="Romine M.F."/>
            <person name="Richardson P."/>
        </authorList>
    </citation>
    <scope>NUCLEOTIDE SEQUENCE [LARGE SCALE GENOMIC DNA]</scope>
    <source>
        <strain evidence="9">ATCC 700278 / DSM 12444 / CCUG 56034 / CIP 105152 / NBRC 16084 / F199</strain>
    </source>
</reference>
<dbReference type="STRING" id="279238.Saro_1894"/>
<dbReference type="InterPro" id="IPR039104">
    <property type="entry name" value="6PGL"/>
</dbReference>